<reference evidence="2 3" key="1">
    <citation type="journal article" date="2015" name="Genome Biol. Evol.">
        <title>Comparative Genomics of a Bacterivorous Green Alga Reveals Evolutionary Causalities and Consequences of Phago-Mixotrophic Mode of Nutrition.</title>
        <authorList>
            <person name="Burns J.A."/>
            <person name="Paasch A."/>
            <person name="Narechania A."/>
            <person name="Kim E."/>
        </authorList>
    </citation>
    <scope>NUCLEOTIDE SEQUENCE [LARGE SCALE GENOMIC DNA]</scope>
    <source>
        <strain evidence="2 3">PLY_AMNH</strain>
    </source>
</reference>
<feature type="compositionally biased region" description="Basic and acidic residues" evidence="1">
    <location>
        <begin position="150"/>
        <end position="172"/>
    </location>
</feature>
<dbReference type="Proteomes" id="UP001190700">
    <property type="component" value="Unassembled WGS sequence"/>
</dbReference>
<comment type="caution">
    <text evidence="2">The sequence shown here is derived from an EMBL/GenBank/DDBJ whole genome shotgun (WGS) entry which is preliminary data.</text>
</comment>
<keyword evidence="3" id="KW-1185">Reference proteome</keyword>
<sequence>MPRGGEKKVTYLHDLEEQIRLREEQRARDKAEDERLDKVARQQQLRHFPWDKGSRGGGGGDPCRDAEGNIVTNLRGRVQQDDSDEAFGGSNLPHSREVDVHESNRQAQRADIRSRRRLPAATSDGLPREGNANSLPGSKPHSPPRTRPSTAERYRKELQSQIDDNRRAHEEPACAVEASTRRT</sequence>
<evidence type="ECO:0000313" key="2">
    <source>
        <dbReference type="EMBL" id="KAK3242439.1"/>
    </source>
</evidence>
<organism evidence="2 3">
    <name type="scientific">Cymbomonas tetramitiformis</name>
    <dbReference type="NCBI Taxonomy" id="36881"/>
    <lineage>
        <taxon>Eukaryota</taxon>
        <taxon>Viridiplantae</taxon>
        <taxon>Chlorophyta</taxon>
        <taxon>Pyramimonadophyceae</taxon>
        <taxon>Pyramimonadales</taxon>
        <taxon>Pyramimonadaceae</taxon>
        <taxon>Cymbomonas</taxon>
    </lineage>
</organism>
<feature type="region of interest" description="Disordered" evidence="1">
    <location>
        <begin position="23"/>
        <end position="183"/>
    </location>
</feature>
<evidence type="ECO:0000256" key="1">
    <source>
        <dbReference type="SAM" id="MobiDB-lite"/>
    </source>
</evidence>
<name>A0AAE0EW69_9CHLO</name>
<evidence type="ECO:0000313" key="3">
    <source>
        <dbReference type="Proteomes" id="UP001190700"/>
    </source>
</evidence>
<feature type="compositionally biased region" description="Basic and acidic residues" evidence="1">
    <location>
        <begin position="94"/>
        <end position="113"/>
    </location>
</feature>
<proteinExistence type="predicted"/>
<gene>
    <name evidence="2" type="ORF">CYMTET_47880</name>
</gene>
<dbReference type="AlphaFoldDB" id="A0AAE0EW69"/>
<dbReference type="EMBL" id="LGRX02033170">
    <property type="protein sequence ID" value="KAK3242439.1"/>
    <property type="molecule type" value="Genomic_DNA"/>
</dbReference>
<accession>A0AAE0EW69</accession>
<protein>
    <submittedName>
        <fullName evidence="2">Uncharacterized protein</fullName>
    </submittedName>
</protein>
<feature type="compositionally biased region" description="Basic and acidic residues" evidence="1">
    <location>
        <begin position="23"/>
        <end position="40"/>
    </location>
</feature>